<keyword evidence="4" id="KW-0406">Ion transport</keyword>
<keyword evidence="2" id="KW-0633">Potassium transport</keyword>
<evidence type="ECO:0000256" key="4">
    <source>
        <dbReference type="ARBA" id="ARBA00023065"/>
    </source>
</evidence>
<evidence type="ECO:0000256" key="3">
    <source>
        <dbReference type="ARBA" id="ARBA00022958"/>
    </source>
</evidence>
<dbReference type="GO" id="GO:0006813">
    <property type="term" value="P:potassium ion transport"/>
    <property type="evidence" value="ECO:0007669"/>
    <property type="project" value="UniProtKB-KW"/>
</dbReference>
<evidence type="ECO:0000256" key="2">
    <source>
        <dbReference type="ARBA" id="ARBA00022538"/>
    </source>
</evidence>
<gene>
    <name evidence="7" type="ORF">SLEP1_g36810</name>
</gene>
<keyword evidence="1" id="KW-0813">Transport</keyword>
<sequence length="214" mass="23423">MIILPLHKQWTGDEEEAVETIGDAWRDVNQMVLRCAPCSVAVFVDRGFGSGSEEVLEPTTTQKRIGVLFTGGANDREALAFGGRMAEPQPNRVTLVRLLVRDENEIGTVGRQEQDQNEAAVSQFRQRWDGNIQYEEKVVSNVEEGVLAVGQTQEYELLVVGNGMSRSTMVAEHNHNKHAELGPIGNILASSDDGITASVLVIQQYTANDNEATG</sequence>
<dbReference type="InterPro" id="IPR057290">
    <property type="entry name" value="CHX17_C"/>
</dbReference>
<dbReference type="Proteomes" id="UP001054252">
    <property type="component" value="Unassembled WGS sequence"/>
</dbReference>
<dbReference type="Pfam" id="PF23256">
    <property type="entry name" value="CHX17_2nd"/>
    <property type="match status" value="1"/>
</dbReference>
<keyword evidence="8" id="KW-1185">Reference proteome</keyword>
<reference evidence="7 8" key="1">
    <citation type="journal article" date="2021" name="Commun. Biol.">
        <title>The genome of Shorea leprosula (Dipterocarpaceae) highlights the ecological relevance of drought in aseasonal tropical rainforests.</title>
        <authorList>
            <person name="Ng K.K.S."/>
            <person name="Kobayashi M.J."/>
            <person name="Fawcett J.A."/>
            <person name="Hatakeyama M."/>
            <person name="Paape T."/>
            <person name="Ng C.H."/>
            <person name="Ang C.C."/>
            <person name="Tnah L.H."/>
            <person name="Lee C.T."/>
            <person name="Nishiyama T."/>
            <person name="Sese J."/>
            <person name="O'Brien M.J."/>
            <person name="Copetti D."/>
            <person name="Mohd Noor M.I."/>
            <person name="Ong R.C."/>
            <person name="Putra M."/>
            <person name="Sireger I.Z."/>
            <person name="Indrioko S."/>
            <person name="Kosugi Y."/>
            <person name="Izuno A."/>
            <person name="Isagi Y."/>
            <person name="Lee S.L."/>
            <person name="Shimizu K.K."/>
        </authorList>
    </citation>
    <scope>NUCLEOTIDE SEQUENCE [LARGE SCALE GENOMIC DNA]</scope>
    <source>
        <strain evidence="7">214</strain>
    </source>
</reference>
<dbReference type="GO" id="GO:0006885">
    <property type="term" value="P:regulation of pH"/>
    <property type="evidence" value="ECO:0007669"/>
    <property type="project" value="TreeGrafter"/>
</dbReference>
<name>A0AAV5KT68_9ROSI</name>
<feature type="domain" description="Cation/H(+) antiporter C-terminal" evidence="6">
    <location>
        <begin position="65"/>
        <end position="207"/>
    </location>
</feature>
<dbReference type="InterPro" id="IPR050794">
    <property type="entry name" value="CPA2_transporter"/>
</dbReference>
<dbReference type="AlphaFoldDB" id="A0AAV5KT68"/>
<dbReference type="Pfam" id="PF23259">
    <property type="entry name" value="CHX17_C"/>
    <property type="match status" value="1"/>
</dbReference>
<accession>A0AAV5KT68</accession>
<evidence type="ECO:0000313" key="8">
    <source>
        <dbReference type="Proteomes" id="UP001054252"/>
    </source>
</evidence>
<evidence type="ECO:0000259" key="5">
    <source>
        <dbReference type="Pfam" id="PF23256"/>
    </source>
</evidence>
<dbReference type="PANTHER" id="PTHR32468:SF98">
    <property type="entry name" value="CATION_H+ EXCHANGER DOMAIN-CONTAINING PROTEIN"/>
    <property type="match status" value="1"/>
</dbReference>
<evidence type="ECO:0000313" key="7">
    <source>
        <dbReference type="EMBL" id="GKV27671.1"/>
    </source>
</evidence>
<dbReference type="EMBL" id="BPVZ01000076">
    <property type="protein sequence ID" value="GKV27671.1"/>
    <property type="molecule type" value="Genomic_DNA"/>
</dbReference>
<dbReference type="GO" id="GO:0012505">
    <property type="term" value="C:endomembrane system"/>
    <property type="evidence" value="ECO:0007669"/>
    <property type="project" value="TreeGrafter"/>
</dbReference>
<dbReference type="Gene3D" id="3.40.50.12370">
    <property type="match status" value="1"/>
</dbReference>
<organism evidence="7 8">
    <name type="scientific">Rubroshorea leprosula</name>
    <dbReference type="NCBI Taxonomy" id="152421"/>
    <lineage>
        <taxon>Eukaryota</taxon>
        <taxon>Viridiplantae</taxon>
        <taxon>Streptophyta</taxon>
        <taxon>Embryophyta</taxon>
        <taxon>Tracheophyta</taxon>
        <taxon>Spermatophyta</taxon>
        <taxon>Magnoliopsida</taxon>
        <taxon>eudicotyledons</taxon>
        <taxon>Gunneridae</taxon>
        <taxon>Pentapetalae</taxon>
        <taxon>rosids</taxon>
        <taxon>malvids</taxon>
        <taxon>Malvales</taxon>
        <taxon>Dipterocarpaceae</taxon>
        <taxon>Rubroshorea</taxon>
    </lineage>
</organism>
<protein>
    <submittedName>
        <fullName evidence="7">Uncharacterized protein</fullName>
    </submittedName>
</protein>
<dbReference type="PANTHER" id="PTHR32468">
    <property type="entry name" value="CATION/H + ANTIPORTER"/>
    <property type="match status" value="1"/>
</dbReference>
<feature type="domain" description="Cation/H(+) antiporter central" evidence="5">
    <location>
        <begin position="2"/>
        <end position="51"/>
    </location>
</feature>
<evidence type="ECO:0000259" key="6">
    <source>
        <dbReference type="Pfam" id="PF23259"/>
    </source>
</evidence>
<dbReference type="InterPro" id="IPR057291">
    <property type="entry name" value="CHX17_2nd"/>
</dbReference>
<evidence type="ECO:0000256" key="1">
    <source>
        <dbReference type="ARBA" id="ARBA00022448"/>
    </source>
</evidence>
<proteinExistence type="predicted"/>
<dbReference type="GO" id="GO:0098662">
    <property type="term" value="P:inorganic cation transmembrane transport"/>
    <property type="evidence" value="ECO:0007669"/>
    <property type="project" value="TreeGrafter"/>
</dbReference>
<comment type="caution">
    <text evidence="7">The sequence shown here is derived from an EMBL/GenBank/DDBJ whole genome shotgun (WGS) entry which is preliminary data.</text>
</comment>
<keyword evidence="3" id="KW-0630">Potassium</keyword>